<reference evidence="1 2" key="1">
    <citation type="submission" date="2015-11" db="EMBL/GenBank/DDBJ databases">
        <title>Genomic analysis of 38 Legionella species identifies large and diverse effector repertoires.</title>
        <authorList>
            <person name="Burstein D."/>
            <person name="Amaro F."/>
            <person name="Zusman T."/>
            <person name="Lifshitz Z."/>
            <person name="Cohen O."/>
            <person name="Gilbert J.A."/>
            <person name="Pupko T."/>
            <person name="Shuman H.A."/>
            <person name="Segal G."/>
        </authorList>
    </citation>
    <scope>NUCLEOTIDE SEQUENCE [LARGE SCALE GENOMIC DNA]</scope>
    <source>
        <strain evidence="1 2">ATCC 49751</strain>
    </source>
</reference>
<keyword evidence="2" id="KW-1185">Reference proteome</keyword>
<dbReference type="RefSeq" id="WP_028372594.1">
    <property type="nucleotide sequence ID" value="NZ_CAAAJD010000003.1"/>
</dbReference>
<evidence type="ECO:0008006" key="3">
    <source>
        <dbReference type="Google" id="ProtNLM"/>
    </source>
</evidence>
<sequence>MRQVNRCLNPQLAALCEKAMELAALNNLIKKYLPLSLVEYCRVGSFNKGCLVIVTASAWATELRYIIPDLRDKLRKQAGLYQLTGIKISIDEANEHGISTTKMKKAIQISDPARAIIYTASSEFTYEPLKKALQKLAR</sequence>
<dbReference type="InterPro" id="IPR007922">
    <property type="entry name" value="DciA-like"/>
</dbReference>
<evidence type="ECO:0000313" key="2">
    <source>
        <dbReference type="Proteomes" id="UP000054869"/>
    </source>
</evidence>
<dbReference type="PATRIC" id="fig|45067.4.peg.1512"/>
<accession>A0A0W0VR40</accession>
<evidence type="ECO:0000313" key="1">
    <source>
        <dbReference type="EMBL" id="KTD22182.1"/>
    </source>
</evidence>
<dbReference type="OrthoDB" id="5660016at2"/>
<dbReference type="eggNOG" id="COG4701">
    <property type="taxonomic scope" value="Bacteria"/>
</dbReference>
<comment type="caution">
    <text evidence="1">The sequence shown here is derived from an EMBL/GenBank/DDBJ whole genome shotgun (WGS) entry which is preliminary data.</text>
</comment>
<name>A0A0W0VR40_9GAMM</name>
<organism evidence="1 2">
    <name type="scientific">Legionella lansingensis</name>
    <dbReference type="NCBI Taxonomy" id="45067"/>
    <lineage>
        <taxon>Bacteria</taxon>
        <taxon>Pseudomonadati</taxon>
        <taxon>Pseudomonadota</taxon>
        <taxon>Gammaproteobacteria</taxon>
        <taxon>Legionellales</taxon>
        <taxon>Legionellaceae</taxon>
        <taxon>Legionella</taxon>
    </lineage>
</organism>
<gene>
    <name evidence="1" type="ORF">Llan_1445</name>
</gene>
<dbReference type="AlphaFoldDB" id="A0A0W0VR40"/>
<dbReference type="STRING" id="45067.Llan_1445"/>
<protein>
    <recommendedName>
        <fullName evidence="3">DUF721 domain-containing protein</fullName>
    </recommendedName>
</protein>
<dbReference type="Pfam" id="PF05258">
    <property type="entry name" value="DciA"/>
    <property type="match status" value="1"/>
</dbReference>
<dbReference type="EMBL" id="LNYI01000028">
    <property type="protein sequence ID" value="KTD22182.1"/>
    <property type="molecule type" value="Genomic_DNA"/>
</dbReference>
<proteinExistence type="predicted"/>
<dbReference type="Proteomes" id="UP000054869">
    <property type="component" value="Unassembled WGS sequence"/>
</dbReference>